<keyword evidence="1" id="KW-0863">Zinc-finger</keyword>
<feature type="region of interest" description="Disordered" evidence="2">
    <location>
        <begin position="660"/>
        <end position="680"/>
    </location>
</feature>
<feature type="region of interest" description="Disordered" evidence="2">
    <location>
        <begin position="236"/>
        <end position="275"/>
    </location>
</feature>
<feature type="binding site" evidence="1">
    <location>
        <position position="57"/>
    </location>
    <ligand>
        <name>Zn(2+)</name>
        <dbReference type="ChEBI" id="CHEBI:29105"/>
    </ligand>
</feature>
<dbReference type="EnsemblMetazoa" id="XM_050658357.1">
    <property type="protein sequence ID" value="XP_050514314.1"/>
    <property type="gene ID" value="LOC126889766"/>
</dbReference>
<accession>A0ABM5KVV1</accession>
<dbReference type="SMART" id="SM00868">
    <property type="entry name" value="zf-AD"/>
    <property type="match status" value="1"/>
</dbReference>
<evidence type="ECO:0000256" key="1">
    <source>
        <dbReference type="PROSITE-ProRule" id="PRU01263"/>
    </source>
</evidence>
<dbReference type="InterPro" id="IPR012934">
    <property type="entry name" value="Znf_AD"/>
</dbReference>
<dbReference type="GeneID" id="126889766"/>
<feature type="binding site" evidence="1">
    <location>
        <position position="11"/>
    </location>
    <ligand>
        <name>Zn(2+)</name>
        <dbReference type="ChEBI" id="CHEBI:29105"/>
    </ligand>
</feature>
<name>A0ABM5KVV1_DIAVI</name>
<feature type="binding site" evidence="1">
    <location>
        <position position="54"/>
    </location>
    <ligand>
        <name>Zn(2+)</name>
        <dbReference type="ChEBI" id="CHEBI:29105"/>
    </ligand>
</feature>
<proteinExistence type="predicted"/>
<keyword evidence="5" id="KW-1185">Reference proteome</keyword>
<dbReference type="Pfam" id="PF07776">
    <property type="entry name" value="zf-AD"/>
    <property type="match status" value="1"/>
</dbReference>
<feature type="domain" description="ZAD" evidence="3">
    <location>
        <begin position="6"/>
        <end position="81"/>
    </location>
</feature>
<sequence>MDTSTAECRLCLSQKDLVLVFNCDDVGLKTMKELILLTTGVEILEKDVISRKICTHCSKFVIKMHEFRERSIKTDKYLKEKCIEHLRATEMKIPNTNVTITTTKQLRKDKLDDSNHNNHSICQNELNELDGSEKDENFIILDSYSLNSDIPQKVKVHETVSELFTRNPNLKLRSDVLAFDLNPFISLELDAVEQYCSDNNINLKLAAERANSNCSSEESISRDNLKEAQFKIISNDSSTRKRKSSESNETVAATQQSKVKKRRLPSSDFIPDTDQSNPTLFETLGLKPSSSKKTKTHKCNICLSVHKSAKVLKFHYQEHFYCNFCKARFKLIERRISHEKKCTVGHALNSKPYVELTKVDLDLNITNKYLLHNCNAGINTNSIHCNEVIELSDDDEPVIKSTSITNVRVVGTEFSSIEKVTNVTETELNTVTTYSPAKSNTSPQSPAATVGNNEILPQIEVSDTPNAEVLPVQYASTAIVRPDVRIKGDILLNKDNLNGSDIVLLKELLQNAKRVVSKSLKEPTSKEITRNGTMKNMFLQLALYKVPVNIRHGQHCVTISGPESETNKEVTMWNHKTPLPLINRKTNTDITNITLKPSETVPTNSPATNNNPASETALTNTVKTDNRETVHSSVSVQSIVNDAISKIYQTIENMLMPNTESSQTHCSSQDQTKVNMPSQSSVPVTFPNGVQTAFPQRFIPNFLNTSNAHLLNSRHNNSPVNSNASSPQILPHAQNNVMVNNLTNNSRQQLTAPSSTSINSTNGISQVFRSPNVTMTGSNHRSILRPNNNSPLNSNVTSQQIVLHTPNNVIVNNMPNSSQQQFTPLSSTSINSTNGMSQVFRSPNATMIGSNHPSILRPGSNPLVTDSTITNYNRLSAPPNQNNVQFTYSNSNNRQITLPLLNNESVILNPLVANRNTTQNEFTNNNIPENTLNVPMIRVKSIHELK</sequence>
<organism evidence="4 5">
    <name type="scientific">Diabrotica virgifera virgifera</name>
    <name type="common">western corn rootworm</name>
    <dbReference type="NCBI Taxonomy" id="50390"/>
    <lineage>
        <taxon>Eukaryota</taxon>
        <taxon>Metazoa</taxon>
        <taxon>Ecdysozoa</taxon>
        <taxon>Arthropoda</taxon>
        <taxon>Hexapoda</taxon>
        <taxon>Insecta</taxon>
        <taxon>Pterygota</taxon>
        <taxon>Neoptera</taxon>
        <taxon>Endopterygota</taxon>
        <taxon>Coleoptera</taxon>
        <taxon>Polyphaga</taxon>
        <taxon>Cucujiformia</taxon>
        <taxon>Chrysomeloidea</taxon>
        <taxon>Chrysomelidae</taxon>
        <taxon>Galerucinae</taxon>
        <taxon>Diabroticina</taxon>
        <taxon>Diabroticites</taxon>
        <taxon>Diabrotica</taxon>
    </lineage>
</organism>
<evidence type="ECO:0000313" key="4">
    <source>
        <dbReference type="EnsemblMetazoa" id="XP_050514314.1"/>
    </source>
</evidence>
<dbReference type="RefSeq" id="XP_050514314.1">
    <property type="nucleotide sequence ID" value="XM_050658357.1"/>
</dbReference>
<reference evidence="4" key="1">
    <citation type="submission" date="2025-05" db="UniProtKB">
        <authorList>
            <consortium name="EnsemblMetazoa"/>
        </authorList>
    </citation>
    <scope>IDENTIFICATION</scope>
</reference>
<keyword evidence="1" id="KW-0862">Zinc</keyword>
<evidence type="ECO:0000256" key="2">
    <source>
        <dbReference type="SAM" id="MobiDB-lite"/>
    </source>
</evidence>
<feature type="compositionally biased region" description="Low complexity" evidence="2">
    <location>
        <begin position="602"/>
        <end position="614"/>
    </location>
</feature>
<evidence type="ECO:0000313" key="5">
    <source>
        <dbReference type="Proteomes" id="UP001652700"/>
    </source>
</evidence>
<feature type="region of interest" description="Disordered" evidence="2">
    <location>
        <begin position="596"/>
        <end position="615"/>
    </location>
</feature>
<dbReference type="Proteomes" id="UP001652700">
    <property type="component" value="Unplaced"/>
</dbReference>
<protein>
    <recommendedName>
        <fullName evidence="3">ZAD domain-containing protein</fullName>
    </recommendedName>
</protein>
<keyword evidence="1" id="KW-0479">Metal-binding</keyword>
<dbReference type="Gene3D" id="3.40.1800.20">
    <property type="match status" value="1"/>
</dbReference>
<dbReference type="PROSITE" id="PS51915">
    <property type="entry name" value="ZAD"/>
    <property type="match status" value="1"/>
</dbReference>
<dbReference type="SUPFAM" id="SSF57716">
    <property type="entry name" value="Glucocorticoid receptor-like (DNA-binding domain)"/>
    <property type="match status" value="1"/>
</dbReference>
<feature type="binding site" evidence="1">
    <location>
        <position position="8"/>
    </location>
    <ligand>
        <name>Zn(2+)</name>
        <dbReference type="ChEBI" id="CHEBI:29105"/>
    </ligand>
</feature>
<feature type="compositionally biased region" description="Polar residues" evidence="2">
    <location>
        <begin position="247"/>
        <end position="257"/>
    </location>
</feature>
<evidence type="ECO:0000259" key="3">
    <source>
        <dbReference type="PROSITE" id="PS51915"/>
    </source>
</evidence>